<evidence type="ECO:0000256" key="7">
    <source>
        <dbReference type="ARBA" id="ARBA00047343"/>
    </source>
</evidence>
<comment type="similarity">
    <text evidence="1">Belongs to the mannose-6-phosphate isomerase type 2 family.</text>
</comment>
<feature type="domain" description="Nucleotidyl transferase" evidence="8">
    <location>
        <begin position="5"/>
        <end position="300"/>
    </location>
</feature>
<reference evidence="10 11" key="1">
    <citation type="submission" date="2016-11" db="EMBL/GenBank/DDBJ databases">
        <title>Study of marine rhodopsin-containing bacteria.</title>
        <authorList>
            <person name="Yoshizawa S."/>
            <person name="Kumagai Y."/>
            <person name="Kogure K."/>
        </authorList>
    </citation>
    <scope>NUCLEOTIDE SEQUENCE [LARGE SCALE GENOMIC DNA]</scope>
    <source>
        <strain evidence="10 11">SG-29</strain>
    </source>
</reference>
<keyword evidence="4 10" id="KW-0548">Nucleotidyltransferase</keyword>
<comment type="catalytic activity">
    <reaction evidence="7">
        <text>alpha-D-mannose 1-phosphate + GTP + H(+) = GDP-alpha-D-mannose + diphosphate</text>
        <dbReference type="Rhea" id="RHEA:15229"/>
        <dbReference type="ChEBI" id="CHEBI:15378"/>
        <dbReference type="ChEBI" id="CHEBI:33019"/>
        <dbReference type="ChEBI" id="CHEBI:37565"/>
        <dbReference type="ChEBI" id="CHEBI:57527"/>
        <dbReference type="ChEBI" id="CHEBI:58409"/>
        <dbReference type="EC" id="2.7.7.13"/>
    </reaction>
</comment>
<evidence type="ECO:0000256" key="3">
    <source>
        <dbReference type="ARBA" id="ARBA00022679"/>
    </source>
</evidence>
<dbReference type="FunFam" id="3.90.550.10:FF:000046">
    <property type="entry name" value="Mannose-1-phosphate guanylyltransferase (GDP)"/>
    <property type="match status" value="1"/>
</dbReference>
<gene>
    <name evidence="10" type="ORF">BSZ36_02460</name>
</gene>
<keyword evidence="5" id="KW-0547">Nucleotide-binding</keyword>
<accession>A0A259TW71</accession>
<proteinExistence type="inferred from homology"/>
<feature type="domain" description="MannoseP isomerase/GMP-like beta-helix" evidence="9">
    <location>
        <begin position="325"/>
        <end position="362"/>
    </location>
</feature>
<keyword evidence="3 10" id="KW-0808">Transferase</keyword>
<dbReference type="InterPro" id="IPR051161">
    <property type="entry name" value="Mannose-6P_isomerase_type2"/>
</dbReference>
<dbReference type="InterPro" id="IPR054566">
    <property type="entry name" value="ManC/GMP-like_b-helix"/>
</dbReference>
<keyword evidence="6" id="KW-0342">GTP-binding</keyword>
<dbReference type="OrthoDB" id="9806359at2"/>
<dbReference type="GO" id="GO:0005525">
    <property type="term" value="F:GTP binding"/>
    <property type="evidence" value="ECO:0007669"/>
    <property type="project" value="UniProtKB-KW"/>
</dbReference>
<evidence type="ECO:0000256" key="6">
    <source>
        <dbReference type="ARBA" id="ARBA00023134"/>
    </source>
</evidence>
<sequence>MSLYAVIMAGGVGSRFWPRSRRATPKQFLDVLGPTSLIQNTAARLQGLVEPERIFVVTHADYVEQTQEHLPFVPAENILAEPIAKNTAPCIAFAAARLHGLDPDATMLILPADHLVQNVKRFQEVVREAVRRAETPEADGASGAFPLVTIGVRPTHPETGYGYIQYDADGETDGVSDDGPAATPEAHRVMTFAEKPDLATAERFVEAGDFLWNSGMFIWRADAILAEMEEHLPEIHALFAPLASSPAQEAITRAYERTPKVSIDVGIMEKARHVWVVPGAFGWSDVGDWRAVHAVAEKDEAGNVAEGDVIFHHTSRSYAKAGPGRMLVLVGLQDAVVVDAEDAVLVCHRESAQRVKDVVDYLGVHGLDHLT</sequence>
<dbReference type="Gene3D" id="3.90.550.10">
    <property type="entry name" value="Spore Coat Polysaccharide Biosynthesis Protein SpsA, Chain A"/>
    <property type="match status" value="1"/>
</dbReference>
<dbReference type="SUPFAM" id="SSF159283">
    <property type="entry name" value="Guanosine diphospho-D-mannose pyrophosphorylase/mannose-6-phosphate isomerase linker domain"/>
    <property type="match status" value="1"/>
</dbReference>
<dbReference type="Proteomes" id="UP000216446">
    <property type="component" value="Unassembled WGS sequence"/>
</dbReference>
<organism evidence="10 11">
    <name type="scientific">Rubricoccus marinus</name>
    <dbReference type="NCBI Taxonomy" id="716817"/>
    <lineage>
        <taxon>Bacteria</taxon>
        <taxon>Pseudomonadati</taxon>
        <taxon>Rhodothermota</taxon>
        <taxon>Rhodothermia</taxon>
        <taxon>Rhodothermales</taxon>
        <taxon>Rubricoccaceae</taxon>
        <taxon>Rubricoccus</taxon>
    </lineage>
</organism>
<dbReference type="InterPro" id="IPR005835">
    <property type="entry name" value="NTP_transferase_dom"/>
</dbReference>
<keyword evidence="11" id="KW-1185">Reference proteome</keyword>
<dbReference type="CDD" id="cd02509">
    <property type="entry name" value="GDP-M1P_Guanylyltransferase"/>
    <property type="match status" value="1"/>
</dbReference>
<dbReference type="GO" id="GO:0009298">
    <property type="term" value="P:GDP-mannose biosynthetic process"/>
    <property type="evidence" value="ECO:0007669"/>
    <property type="project" value="TreeGrafter"/>
</dbReference>
<dbReference type="AlphaFoldDB" id="A0A259TW71"/>
<dbReference type="PANTHER" id="PTHR46390">
    <property type="entry name" value="MANNOSE-1-PHOSPHATE GUANYLYLTRANSFERASE"/>
    <property type="match status" value="1"/>
</dbReference>
<dbReference type="PANTHER" id="PTHR46390:SF1">
    <property type="entry name" value="MANNOSE-1-PHOSPHATE GUANYLYLTRANSFERASE"/>
    <property type="match status" value="1"/>
</dbReference>
<dbReference type="EMBL" id="MQWB01000001">
    <property type="protein sequence ID" value="OZC01946.1"/>
    <property type="molecule type" value="Genomic_DNA"/>
</dbReference>
<comment type="caution">
    <text evidence="10">The sequence shown here is derived from an EMBL/GenBank/DDBJ whole genome shotgun (WGS) entry which is preliminary data.</text>
</comment>
<evidence type="ECO:0000256" key="1">
    <source>
        <dbReference type="ARBA" id="ARBA00006115"/>
    </source>
</evidence>
<evidence type="ECO:0000259" key="9">
    <source>
        <dbReference type="Pfam" id="PF22640"/>
    </source>
</evidence>
<evidence type="ECO:0000313" key="11">
    <source>
        <dbReference type="Proteomes" id="UP000216446"/>
    </source>
</evidence>
<dbReference type="Pfam" id="PF00483">
    <property type="entry name" value="NTP_transferase"/>
    <property type="match status" value="1"/>
</dbReference>
<evidence type="ECO:0000313" key="10">
    <source>
        <dbReference type="EMBL" id="OZC01946.1"/>
    </source>
</evidence>
<name>A0A259TW71_9BACT</name>
<dbReference type="EC" id="2.7.7.13" evidence="2"/>
<protein>
    <recommendedName>
        <fullName evidence="2">mannose-1-phosphate guanylyltransferase</fullName>
        <ecNumber evidence="2">2.7.7.13</ecNumber>
    </recommendedName>
</protein>
<dbReference type="InterPro" id="IPR029044">
    <property type="entry name" value="Nucleotide-diphossugar_trans"/>
</dbReference>
<dbReference type="FunCoup" id="A0A259TW71">
    <property type="interactions" value="169"/>
</dbReference>
<dbReference type="GO" id="GO:0004475">
    <property type="term" value="F:mannose-1-phosphate guanylyltransferase (GTP) activity"/>
    <property type="evidence" value="ECO:0007669"/>
    <property type="project" value="UniProtKB-EC"/>
</dbReference>
<dbReference type="SUPFAM" id="SSF53448">
    <property type="entry name" value="Nucleotide-diphospho-sugar transferases"/>
    <property type="match status" value="1"/>
</dbReference>
<dbReference type="Pfam" id="PF22640">
    <property type="entry name" value="ManC_GMP_beta-helix"/>
    <property type="match status" value="1"/>
</dbReference>
<evidence type="ECO:0000256" key="5">
    <source>
        <dbReference type="ARBA" id="ARBA00022741"/>
    </source>
</evidence>
<evidence type="ECO:0000256" key="2">
    <source>
        <dbReference type="ARBA" id="ARBA00012387"/>
    </source>
</evidence>
<evidence type="ECO:0000256" key="4">
    <source>
        <dbReference type="ARBA" id="ARBA00022695"/>
    </source>
</evidence>
<dbReference type="InterPro" id="IPR049577">
    <property type="entry name" value="GMPP_N"/>
</dbReference>
<dbReference type="InParanoid" id="A0A259TW71"/>
<dbReference type="RefSeq" id="WP_094545667.1">
    <property type="nucleotide sequence ID" value="NZ_MQWB01000001.1"/>
</dbReference>
<evidence type="ECO:0000259" key="8">
    <source>
        <dbReference type="Pfam" id="PF00483"/>
    </source>
</evidence>